<name>A0A7X3CQ51_9BACL</name>
<gene>
    <name evidence="2" type="ORF">GNP95_21670</name>
</gene>
<organism evidence="2 3">
    <name type="scientific">Paenibacillus woosongensis</name>
    <dbReference type="NCBI Taxonomy" id="307580"/>
    <lineage>
        <taxon>Bacteria</taxon>
        <taxon>Bacillati</taxon>
        <taxon>Bacillota</taxon>
        <taxon>Bacilli</taxon>
        <taxon>Bacillales</taxon>
        <taxon>Paenibacillaceae</taxon>
        <taxon>Paenibacillus</taxon>
    </lineage>
</organism>
<dbReference type="EMBL" id="WNZW01000013">
    <property type="protein sequence ID" value="MUG47564.1"/>
    <property type="molecule type" value="Genomic_DNA"/>
</dbReference>
<proteinExistence type="predicted"/>
<sequence>MGYSALTHRGQSAVLGLMLRGLLLFTAAIHLSYDRDNSSIRQNKQGYVWINR</sequence>
<protein>
    <submittedName>
        <fullName evidence="2">Uncharacterized protein</fullName>
    </submittedName>
</protein>
<keyword evidence="1" id="KW-0472">Membrane</keyword>
<reference evidence="2 3" key="1">
    <citation type="submission" date="2019-11" db="EMBL/GenBank/DDBJ databases">
        <title>Draft genome sequences of five Paenibacillus species of dairy origin.</title>
        <authorList>
            <person name="Olajide A.M."/>
            <person name="Chen S."/>
            <person name="Lapointe G."/>
        </authorList>
    </citation>
    <scope>NUCLEOTIDE SEQUENCE [LARGE SCALE GENOMIC DNA]</scope>
    <source>
        <strain evidence="2 3">12CR55</strain>
    </source>
</reference>
<keyword evidence="1" id="KW-1133">Transmembrane helix</keyword>
<keyword evidence="1" id="KW-0812">Transmembrane</keyword>
<dbReference type="RefSeq" id="WP_155612934.1">
    <property type="nucleotide sequence ID" value="NZ_WNZW01000013.1"/>
</dbReference>
<evidence type="ECO:0000313" key="3">
    <source>
        <dbReference type="Proteomes" id="UP000447876"/>
    </source>
</evidence>
<dbReference type="AlphaFoldDB" id="A0A7X3CQ51"/>
<evidence type="ECO:0000256" key="1">
    <source>
        <dbReference type="SAM" id="Phobius"/>
    </source>
</evidence>
<evidence type="ECO:0000313" key="2">
    <source>
        <dbReference type="EMBL" id="MUG47564.1"/>
    </source>
</evidence>
<feature type="transmembrane region" description="Helical" evidence="1">
    <location>
        <begin position="12"/>
        <end position="33"/>
    </location>
</feature>
<comment type="caution">
    <text evidence="2">The sequence shown here is derived from an EMBL/GenBank/DDBJ whole genome shotgun (WGS) entry which is preliminary data.</text>
</comment>
<accession>A0A7X3CQ51</accession>
<dbReference type="Proteomes" id="UP000447876">
    <property type="component" value="Unassembled WGS sequence"/>
</dbReference>